<evidence type="ECO:0000256" key="5">
    <source>
        <dbReference type="ARBA" id="ARBA00022679"/>
    </source>
</evidence>
<dbReference type="InterPro" id="IPR003358">
    <property type="entry name" value="tRNA_(Gua-N-7)_MeTrfase_Trmb"/>
</dbReference>
<evidence type="ECO:0000313" key="8">
    <source>
        <dbReference type="EMBL" id="PVX52237.1"/>
    </source>
</evidence>
<evidence type="ECO:0000256" key="2">
    <source>
        <dbReference type="ARBA" id="ARBA00003015"/>
    </source>
</evidence>
<protein>
    <recommendedName>
        <fullName evidence="3">tRNA (guanine(46)-N(7))-methyltransferase</fullName>
        <ecNumber evidence="3">2.1.1.33</ecNumber>
    </recommendedName>
</protein>
<dbReference type="Pfam" id="PF02390">
    <property type="entry name" value="Methyltransf_4"/>
    <property type="match status" value="1"/>
</dbReference>
<dbReference type="RefSeq" id="WP_116495779.1">
    <property type="nucleotide sequence ID" value="NZ_QENZ01000003.1"/>
</dbReference>
<dbReference type="GO" id="GO:0008176">
    <property type="term" value="F:tRNA (guanine(46)-N7)-methyltransferase activity"/>
    <property type="evidence" value="ECO:0007669"/>
    <property type="project" value="UniProtKB-EC"/>
</dbReference>
<name>A0A7L4USM6_BALHA</name>
<comment type="catalytic activity">
    <reaction evidence="1">
        <text>guanosine(46) in tRNA + S-adenosyl-L-methionine = N(7)-methylguanosine(46) in tRNA + S-adenosyl-L-homocysteine</text>
        <dbReference type="Rhea" id="RHEA:42708"/>
        <dbReference type="Rhea" id="RHEA-COMP:10188"/>
        <dbReference type="Rhea" id="RHEA-COMP:10189"/>
        <dbReference type="ChEBI" id="CHEBI:57856"/>
        <dbReference type="ChEBI" id="CHEBI:59789"/>
        <dbReference type="ChEBI" id="CHEBI:74269"/>
        <dbReference type="ChEBI" id="CHEBI:74480"/>
        <dbReference type="EC" id="2.1.1.33"/>
    </reaction>
</comment>
<dbReference type="PROSITE" id="PS51625">
    <property type="entry name" value="SAM_MT_TRMB"/>
    <property type="match status" value="1"/>
</dbReference>
<dbReference type="EMBL" id="QENZ01000003">
    <property type="protein sequence ID" value="PVX52237.1"/>
    <property type="molecule type" value="Genomic_DNA"/>
</dbReference>
<accession>A0A7L4USM6</accession>
<evidence type="ECO:0000256" key="6">
    <source>
        <dbReference type="ARBA" id="ARBA00022691"/>
    </source>
</evidence>
<evidence type="ECO:0000256" key="7">
    <source>
        <dbReference type="ARBA" id="ARBA00022694"/>
    </source>
</evidence>
<proteinExistence type="predicted"/>
<keyword evidence="9" id="KW-1185">Reference proteome</keyword>
<dbReference type="OrthoDB" id="9802090at2"/>
<dbReference type="NCBIfam" id="NF001080">
    <property type="entry name" value="PRK00121.2-2"/>
    <property type="match status" value="1"/>
</dbReference>
<dbReference type="PANTHER" id="PTHR23417">
    <property type="entry name" value="3-DEOXY-D-MANNO-OCTULOSONIC-ACID TRANSFERASE/TRNA GUANINE-N 7 - -METHYLTRANSFERASE"/>
    <property type="match status" value="1"/>
</dbReference>
<dbReference type="SUPFAM" id="SSF53335">
    <property type="entry name" value="S-adenosyl-L-methionine-dependent methyltransferases"/>
    <property type="match status" value="1"/>
</dbReference>
<sequence length="240" mass="27798">MGKGKLERFEENKHLDNVYQPTIDELKSGYLLKGNWKQKVFRNEGDIILELGCGKGEYSVGLGKQYPDKNFIGVDVKGARLWRGAKTAIEKKLTNVAFLRTHIGNLPDAFAPNEVSELWLPCPDPQMKRARKRLTGSFMLNRYQNFLVDGGLVHLKTDSNFMFQYTKALIEYNELPLLVLEEDIYSSEFIKPELEIKTFYERQFLSRGITSKYICFTLPHKTIEEPDVEIPRDSYRSFGR</sequence>
<dbReference type="EC" id="2.1.1.33" evidence="3"/>
<comment type="function">
    <text evidence="2">Catalyzes the formation of N(7)-methylguanine at position 46 (m7G46) in tRNA.</text>
</comment>
<evidence type="ECO:0000313" key="9">
    <source>
        <dbReference type="Proteomes" id="UP000251835"/>
    </source>
</evidence>
<evidence type="ECO:0000256" key="1">
    <source>
        <dbReference type="ARBA" id="ARBA00000142"/>
    </source>
</evidence>
<dbReference type="Proteomes" id="UP000251835">
    <property type="component" value="Unassembled WGS sequence"/>
</dbReference>
<keyword evidence="4 8" id="KW-0489">Methyltransferase</keyword>
<dbReference type="GO" id="GO:0043527">
    <property type="term" value="C:tRNA methyltransferase complex"/>
    <property type="evidence" value="ECO:0007669"/>
    <property type="project" value="TreeGrafter"/>
</dbReference>
<evidence type="ECO:0000256" key="3">
    <source>
        <dbReference type="ARBA" id="ARBA00011977"/>
    </source>
</evidence>
<dbReference type="PANTHER" id="PTHR23417:SF14">
    <property type="entry name" value="PENTACOTRIPEPTIDE-REPEAT REGION OF PRORP DOMAIN-CONTAINING PROTEIN"/>
    <property type="match status" value="1"/>
</dbReference>
<comment type="caution">
    <text evidence="8">The sequence shown here is derived from an EMBL/GenBank/DDBJ whole genome shotgun (WGS) entry which is preliminary data.</text>
</comment>
<organism evidence="8 9">
    <name type="scientific">Balneicella halophila</name>
    <dbReference type="NCBI Taxonomy" id="1537566"/>
    <lineage>
        <taxon>Bacteria</taxon>
        <taxon>Pseudomonadati</taxon>
        <taxon>Bacteroidota</taxon>
        <taxon>Bacteroidia</taxon>
        <taxon>Bacteroidales</taxon>
        <taxon>Balneicellaceae</taxon>
        <taxon>Balneicella</taxon>
    </lineage>
</organism>
<keyword evidence="5 8" id="KW-0808">Transferase</keyword>
<keyword evidence="6" id="KW-0949">S-adenosyl-L-methionine</keyword>
<keyword evidence="7" id="KW-0819">tRNA processing</keyword>
<dbReference type="InterPro" id="IPR029063">
    <property type="entry name" value="SAM-dependent_MTases_sf"/>
</dbReference>
<gene>
    <name evidence="8" type="ORF">C7377_0544</name>
</gene>
<dbReference type="AlphaFoldDB" id="A0A7L4USM6"/>
<reference evidence="8 9" key="1">
    <citation type="submission" date="2018-05" db="EMBL/GenBank/DDBJ databases">
        <title>Genomic Encyclopedia of Type Strains, Phase IV (KMG-IV): sequencing the most valuable type-strain genomes for metagenomic binning, comparative biology and taxonomic classification.</title>
        <authorList>
            <person name="Goeker M."/>
        </authorList>
    </citation>
    <scope>NUCLEOTIDE SEQUENCE [LARGE SCALE GENOMIC DNA]</scope>
    <source>
        <strain evidence="8 9">DSM 28579</strain>
    </source>
</reference>
<dbReference type="Gene3D" id="3.40.50.150">
    <property type="entry name" value="Vaccinia Virus protein VP39"/>
    <property type="match status" value="1"/>
</dbReference>
<evidence type="ECO:0000256" key="4">
    <source>
        <dbReference type="ARBA" id="ARBA00022603"/>
    </source>
</evidence>